<dbReference type="OrthoDB" id="9950531at2759"/>
<dbReference type="Pfam" id="PF14291">
    <property type="entry name" value="DUF4371"/>
    <property type="match status" value="1"/>
</dbReference>
<dbReference type="SUPFAM" id="SSF53098">
    <property type="entry name" value="Ribonuclease H-like"/>
    <property type="match status" value="1"/>
</dbReference>
<proteinExistence type="predicted"/>
<dbReference type="InterPro" id="IPR025398">
    <property type="entry name" value="DUF4371"/>
</dbReference>
<dbReference type="PANTHER" id="PTHR45749:SF23">
    <property type="entry name" value="ZINC FINGER MYM-TYPE PROTEIN 1-LIKE"/>
    <property type="match status" value="1"/>
</dbReference>
<dbReference type="InterPro" id="IPR012337">
    <property type="entry name" value="RNaseH-like_sf"/>
</dbReference>
<dbReference type="InterPro" id="IPR006580">
    <property type="entry name" value="Znf_TTF"/>
</dbReference>
<dbReference type="Pfam" id="PF05699">
    <property type="entry name" value="Dimer_Tnp_hAT"/>
    <property type="match status" value="1"/>
</dbReference>
<dbReference type="SMART" id="SM00597">
    <property type="entry name" value="ZnF_TTF"/>
    <property type="match status" value="1"/>
</dbReference>
<evidence type="ECO:0000313" key="3">
    <source>
        <dbReference type="RefSeq" id="XP_041433263.1"/>
    </source>
</evidence>
<dbReference type="InterPro" id="IPR008906">
    <property type="entry name" value="HATC_C_dom"/>
</dbReference>
<organism evidence="2 3">
    <name type="scientific">Xenopus laevis</name>
    <name type="common">African clawed frog</name>
    <dbReference type="NCBI Taxonomy" id="8355"/>
    <lineage>
        <taxon>Eukaryota</taxon>
        <taxon>Metazoa</taxon>
        <taxon>Chordata</taxon>
        <taxon>Craniata</taxon>
        <taxon>Vertebrata</taxon>
        <taxon>Euteleostomi</taxon>
        <taxon>Amphibia</taxon>
        <taxon>Batrachia</taxon>
        <taxon>Anura</taxon>
        <taxon>Pipoidea</taxon>
        <taxon>Pipidae</taxon>
        <taxon>Xenopodinae</taxon>
        <taxon>Xenopus</taxon>
        <taxon>Xenopus</taxon>
    </lineage>
</organism>
<dbReference type="PANTHER" id="PTHR45749">
    <property type="match status" value="1"/>
</dbReference>
<accession>A0A8J1LUP9</accession>
<dbReference type="AlphaFoldDB" id="A0A8J1LUP9"/>
<dbReference type="Proteomes" id="UP000186698">
    <property type="component" value="Chromosome 9_10L"/>
</dbReference>
<name>A0A8J1LUP9_XENLA</name>
<keyword evidence="2" id="KW-1185">Reference proteome</keyword>
<evidence type="ECO:0000259" key="1">
    <source>
        <dbReference type="SMART" id="SM00597"/>
    </source>
</evidence>
<dbReference type="GeneID" id="121398289"/>
<gene>
    <name evidence="3" type="primary">LOC121398289</name>
</gene>
<dbReference type="GO" id="GO:0046983">
    <property type="term" value="F:protein dimerization activity"/>
    <property type="evidence" value="ECO:0007669"/>
    <property type="project" value="InterPro"/>
</dbReference>
<evidence type="ECO:0000313" key="2">
    <source>
        <dbReference type="Proteomes" id="UP000186698"/>
    </source>
</evidence>
<sequence length="885" mass="101061">MSPPSNSKKHKSGSLKRKECFKKKREQQLISKHATRFWSEFRIKATLSQFPEKPHTSTNDAFLNTVEVTASPTCTSHDLVTSLSETTDNANICHLTEQSEITKLLETNDTELAHTDVQICPETGEIDNIAFSTAASIASISNSEKDKIVASTDPALWPKQNKNLLQDYWCCHGPQMCRNFTGKYNVSERRYSGGVKRSFNNEMVERIMPNGETVVRSFIIYSPSEGNIFCFHCRLFSTKTTAFSYYGFSDWKHASDCLIHHENSAEHQRCVKAYIKRCHVQGRIDSEVQKTLEIRERYWKDVLRRVVATVKFLSQYGLPFRGTVERFGSPNNGVYLGSLEYLAQFDPFIAAHIEKYGNKGRGKPSYLSLGICEEMITMMGRKVQNQIVKEIISGKYYSLCVDSTPDVNHVDQLTFTVRFVNKCTGQPVERFLQFVPIHSHTGESLANTILKTLEEHKIPIKDCRGQAYDNASNMSGKYKGVKTHIQKVNPLAEYVPCSAHSLNLVGQRAVSVCPTAADFFSLVQLLYDFFSGSTHRWELLLSHLKPNEKGRVLTLKGLGDTRWSSHANAVKALFQNYCNILQCLKKIESNEEEYVDTRKLAKPLIKKLEKLENVIMCVLWNRILEQFNLTSVYLQSSSMNLGTATNMLRSLETYVASLRDEFEKICTDASVLMPNSTFEATRLRKRKAFFDEKEKENTVLQGCKKFKVESFNVIIDTLVTCLQERIKAYTTLDNRFGFLDDLTLRKLDLLRTNASNLQMAYPNDLEFTFPDEVVAFQSLLQSYNSTNVVQNSIYCSQFLREKNIICVYPNVEIALRIYLTLHVSVAGGERSFSKLKFIKSELRSQMQEQRLNALTLMAIENDIVQSLDFSDIVQSFSIQKSRKKF</sequence>
<feature type="domain" description="TTF-type" evidence="1">
    <location>
        <begin position="203"/>
        <end position="286"/>
    </location>
</feature>
<reference evidence="3" key="1">
    <citation type="submission" date="2025-08" db="UniProtKB">
        <authorList>
            <consortium name="RefSeq"/>
        </authorList>
    </citation>
    <scope>IDENTIFICATION</scope>
    <source>
        <strain evidence="3">J_2021</strain>
        <tissue evidence="3">Erythrocytes</tissue>
    </source>
</reference>
<protein>
    <submittedName>
        <fullName evidence="3">Zinc finger MYM-type protein 1-like</fullName>
    </submittedName>
</protein>
<dbReference type="RefSeq" id="XP_041433263.1">
    <property type="nucleotide sequence ID" value="XM_041577329.1"/>
</dbReference>
<dbReference type="KEGG" id="xla:121398289"/>